<name>A0ABR3W9B3_9PEZI</name>
<organism evidence="1 2">
    <name type="scientific">Diaporthe australafricana</name>
    <dbReference type="NCBI Taxonomy" id="127596"/>
    <lineage>
        <taxon>Eukaryota</taxon>
        <taxon>Fungi</taxon>
        <taxon>Dikarya</taxon>
        <taxon>Ascomycota</taxon>
        <taxon>Pezizomycotina</taxon>
        <taxon>Sordariomycetes</taxon>
        <taxon>Sordariomycetidae</taxon>
        <taxon>Diaporthales</taxon>
        <taxon>Diaporthaceae</taxon>
        <taxon>Diaporthe</taxon>
    </lineage>
</organism>
<evidence type="ECO:0000313" key="1">
    <source>
        <dbReference type="EMBL" id="KAL1856407.1"/>
    </source>
</evidence>
<accession>A0ABR3W9B3</accession>
<comment type="caution">
    <text evidence="1">The sequence shown here is derived from an EMBL/GenBank/DDBJ whole genome shotgun (WGS) entry which is preliminary data.</text>
</comment>
<keyword evidence="2" id="KW-1185">Reference proteome</keyword>
<gene>
    <name evidence="1" type="ORF">Daus18300_010779</name>
</gene>
<reference evidence="1 2" key="1">
    <citation type="journal article" date="2024" name="IMA Fungus">
        <title>IMA Genome - F19 : A genome assembly and annotation guide to empower mycologists, including annotated draft genome sequences of Ceratocystis pirilliformis, Diaporthe australafricana, Fusarium ophioides, Paecilomyces lecythidis, and Sporothrix stenoceras.</title>
        <authorList>
            <person name="Aylward J."/>
            <person name="Wilson A.M."/>
            <person name="Visagie C.M."/>
            <person name="Spraker J."/>
            <person name="Barnes I."/>
            <person name="Buitendag C."/>
            <person name="Ceriani C."/>
            <person name="Del Mar Angel L."/>
            <person name="du Plessis D."/>
            <person name="Fuchs T."/>
            <person name="Gasser K."/>
            <person name="Kramer D."/>
            <person name="Li W."/>
            <person name="Munsamy K."/>
            <person name="Piso A."/>
            <person name="Price J.L."/>
            <person name="Sonnekus B."/>
            <person name="Thomas C."/>
            <person name="van der Nest A."/>
            <person name="van Dijk A."/>
            <person name="van Heerden A."/>
            <person name="van Vuuren N."/>
            <person name="Yilmaz N."/>
            <person name="Duong T.A."/>
            <person name="van der Merwe N.A."/>
            <person name="Wingfield M.J."/>
            <person name="Wingfield B.D."/>
        </authorList>
    </citation>
    <scope>NUCLEOTIDE SEQUENCE [LARGE SCALE GENOMIC DNA]</scope>
    <source>
        <strain evidence="1 2">CMW 18300</strain>
    </source>
</reference>
<proteinExistence type="predicted"/>
<sequence>MTLADWERAMETLKARRYEPFDRHTPGQTRFSGDFQSENYVDSGNLAAEVPKSTINARTETMHRIVACLEQNRNTVQWVSLRILQTNGHKSAEQLRYAEILDEYDSLIDKAQYVREQCHLARENMIQMLDNERIDRLQLTLMQVLKDNFIMRNFINTMYVRVFFG</sequence>
<dbReference type="EMBL" id="JAWRVE010000122">
    <property type="protein sequence ID" value="KAL1856407.1"/>
    <property type="molecule type" value="Genomic_DNA"/>
</dbReference>
<dbReference type="Proteomes" id="UP001583177">
    <property type="component" value="Unassembled WGS sequence"/>
</dbReference>
<protein>
    <submittedName>
        <fullName evidence="1">Uncharacterized protein</fullName>
    </submittedName>
</protein>
<evidence type="ECO:0000313" key="2">
    <source>
        <dbReference type="Proteomes" id="UP001583177"/>
    </source>
</evidence>